<dbReference type="SMART" id="SM00062">
    <property type="entry name" value="PBPb"/>
    <property type="match status" value="1"/>
</dbReference>
<comment type="caution">
    <text evidence="3">The sequence shown here is derived from an EMBL/GenBank/DDBJ whole genome shotgun (WGS) entry which is preliminary data.</text>
</comment>
<protein>
    <submittedName>
        <fullName evidence="3">Transporter substrate-binding domain-containing protein</fullName>
    </submittedName>
</protein>
<dbReference type="SUPFAM" id="SSF53850">
    <property type="entry name" value="Periplasmic binding protein-like II"/>
    <property type="match status" value="1"/>
</dbReference>
<accession>A0A9X2BWE7</accession>
<name>A0A9X2BWE7_9PROT</name>
<evidence type="ECO:0000259" key="2">
    <source>
        <dbReference type="SMART" id="SM00062"/>
    </source>
</evidence>
<evidence type="ECO:0000256" key="1">
    <source>
        <dbReference type="ARBA" id="ARBA00022729"/>
    </source>
</evidence>
<evidence type="ECO:0000313" key="4">
    <source>
        <dbReference type="Proteomes" id="UP001139516"/>
    </source>
</evidence>
<dbReference type="InterPro" id="IPR001638">
    <property type="entry name" value="Solute-binding_3/MltF_N"/>
</dbReference>
<proteinExistence type="predicted"/>
<dbReference type="Gene3D" id="3.40.190.10">
    <property type="entry name" value="Periplasmic binding protein-like II"/>
    <property type="match status" value="2"/>
</dbReference>
<dbReference type="Proteomes" id="UP001139516">
    <property type="component" value="Unassembled WGS sequence"/>
</dbReference>
<dbReference type="RefSeq" id="WP_248669771.1">
    <property type="nucleotide sequence ID" value="NZ_JALPRX010000140.1"/>
</dbReference>
<organism evidence="3 4">
    <name type="scientific">Roseomonas acroporae</name>
    <dbReference type="NCBI Taxonomy" id="2937791"/>
    <lineage>
        <taxon>Bacteria</taxon>
        <taxon>Pseudomonadati</taxon>
        <taxon>Pseudomonadota</taxon>
        <taxon>Alphaproteobacteria</taxon>
        <taxon>Acetobacterales</taxon>
        <taxon>Roseomonadaceae</taxon>
        <taxon>Roseomonas</taxon>
    </lineage>
</organism>
<gene>
    <name evidence="3" type="ORF">M0638_25490</name>
</gene>
<dbReference type="AlphaFoldDB" id="A0A9X2BWE7"/>
<dbReference type="EMBL" id="JALPRX010000140">
    <property type="protein sequence ID" value="MCK8787723.1"/>
    <property type="molecule type" value="Genomic_DNA"/>
</dbReference>
<dbReference type="PANTHER" id="PTHR35936">
    <property type="entry name" value="MEMBRANE-BOUND LYTIC MUREIN TRANSGLYCOSYLASE F"/>
    <property type="match status" value="1"/>
</dbReference>
<keyword evidence="4" id="KW-1185">Reference proteome</keyword>
<keyword evidence="1" id="KW-0732">Signal</keyword>
<reference evidence="3" key="1">
    <citation type="submission" date="2022-04" db="EMBL/GenBank/DDBJ databases">
        <title>Roseomonas acroporae sp. nov., isolated from coral Acropora digitifera.</title>
        <authorList>
            <person name="Sun H."/>
        </authorList>
    </citation>
    <scope>NUCLEOTIDE SEQUENCE</scope>
    <source>
        <strain evidence="3">NAR14</strain>
    </source>
</reference>
<dbReference type="Pfam" id="PF00497">
    <property type="entry name" value="SBP_bac_3"/>
    <property type="match status" value="1"/>
</dbReference>
<evidence type="ECO:0000313" key="3">
    <source>
        <dbReference type="EMBL" id="MCK8787723.1"/>
    </source>
</evidence>
<dbReference type="PANTHER" id="PTHR35936:SF17">
    <property type="entry name" value="ARGININE-BINDING EXTRACELLULAR PROTEIN ARTP"/>
    <property type="match status" value="1"/>
</dbReference>
<feature type="domain" description="Solute-binding protein family 3/N-terminal" evidence="2">
    <location>
        <begin position="55"/>
        <end position="273"/>
    </location>
</feature>
<sequence length="277" mass="28484">MPALAPALAPASDHDAAPRRGVLLLAPATLLPGPPAARAGDGGTLARMRQAGIARVAMDLALPPYAMLDAARQPVGSEVDTARLLCADLGVTLRLVAVDSPGRIPSLLTGKADLIVSVLSITPERERVIGFSRPYAAVVSVLAGPAAAGIADPEPLAGRRVAVTRGSINDHALSGAAPPGARILRFDNDAATMGAVLAGQADCIATAPELVEAINARQAGQPLRTWRVLGQAEYGVGLPRDDTALKDWVEGWVTRRLADGTLAAIHRHWHAGAAVPG</sequence>